<feature type="chain" id="PRO_5014157934" evidence="1">
    <location>
        <begin position="21"/>
        <end position="109"/>
    </location>
</feature>
<dbReference type="EMBL" id="CP025430">
    <property type="protein sequence ID" value="AUH65911.1"/>
    <property type="molecule type" value="Genomic_DNA"/>
</dbReference>
<organism evidence="2 3">
    <name type="scientific">Paracoccus zhejiangensis</name>
    <dbReference type="NCBI Taxonomy" id="1077935"/>
    <lineage>
        <taxon>Bacteria</taxon>
        <taxon>Pseudomonadati</taxon>
        <taxon>Pseudomonadota</taxon>
        <taxon>Alphaproteobacteria</taxon>
        <taxon>Rhodobacterales</taxon>
        <taxon>Paracoccaceae</taxon>
        <taxon>Paracoccus</taxon>
    </lineage>
</organism>
<keyword evidence="1" id="KW-0732">Signal</keyword>
<evidence type="ECO:0000313" key="2">
    <source>
        <dbReference type="EMBL" id="AUH65911.1"/>
    </source>
</evidence>
<dbReference type="OrthoDB" id="7863585at2"/>
<dbReference type="AlphaFoldDB" id="A0A2H5F2Y4"/>
<accession>A0A2H5F2Y4</accession>
<proteinExistence type="predicted"/>
<dbReference type="RefSeq" id="WP_101753890.1">
    <property type="nucleotide sequence ID" value="NZ_CP025430.1"/>
</dbReference>
<evidence type="ECO:0000256" key="1">
    <source>
        <dbReference type="SAM" id="SignalP"/>
    </source>
</evidence>
<evidence type="ECO:0000313" key="3">
    <source>
        <dbReference type="Proteomes" id="UP000234530"/>
    </source>
</evidence>
<reference evidence="2 3" key="1">
    <citation type="journal article" date="2013" name="Antonie Van Leeuwenhoek">
        <title>Paracoccus zhejiangensis sp. nov., isolated from activated sludge in wastewater-treatment system.</title>
        <authorList>
            <person name="Wu Z.G."/>
            <person name="Zhang D.F."/>
            <person name="Liu Y.L."/>
            <person name="Wang F."/>
            <person name="Jiang X."/>
            <person name="Li C."/>
            <person name="Li S.P."/>
            <person name="Hong Q."/>
            <person name="Li W.J."/>
        </authorList>
    </citation>
    <scope>NUCLEOTIDE SEQUENCE [LARGE SCALE GENOMIC DNA]</scope>
    <source>
        <strain evidence="2 3">J6</strain>
    </source>
</reference>
<feature type="signal peptide" evidence="1">
    <location>
        <begin position="1"/>
        <end position="20"/>
    </location>
</feature>
<protein>
    <submittedName>
        <fullName evidence="2">Uncharacterized protein</fullName>
    </submittedName>
</protein>
<sequence>MRLIRLILILSLLLTGHALAAARGQAQIGERLVLCTGHAVVVVYGPDGAPVESPYFCPDMALALLAALSDADPAADPTPRILSARFDPLVLHGQPVAPVLAQARDPPSV</sequence>
<dbReference type="Proteomes" id="UP000234530">
    <property type="component" value="Chromosome"/>
</dbReference>
<keyword evidence="3" id="KW-1185">Reference proteome</keyword>
<name>A0A2H5F2Y4_9RHOB</name>
<dbReference type="KEGG" id="pzh:CX676_18535"/>
<gene>
    <name evidence="2" type="ORF">CX676_18535</name>
</gene>